<protein>
    <recommendedName>
        <fullName evidence="3">NACHT domain-containing protein</fullName>
    </recommendedName>
</protein>
<dbReference type="PANTHER" id="PTHR10039:SF14">
    <property type="entry name" value="NACHT DOMAIN-CONTAINING PROTEIN"/>
    <property type="match status" value="1"/>
</dbReference>
<reference evidence="1" key="1">
    <citation type="submission" date="2020-11" db="EMBL/GenBank/DDBJ databases">
        <authorList>
            <consortium name="DOE Joint Genome Institute"/>
            <person name="Ahrendt S."/>
            <person name="Riley R."/>
            <person name="Andreopoulos W."/>
            <person name="Labutti K."/>
            <person name="Pangilinan J."/>
            <person name="Ruiz-Duenas F.J."/>
            <person name="Barrasa J.M."/>
            <person name="Sanchez-Garcia M."/>
            <person name="Camarero S."/>
            <person name="Miyauchi S."/>
            <person name="Serrano A."/>
            <person name="Linde D."/>
            <person name="Babiker R."/>
            <person name="Drula E."/>
            <person name="Ayuso-Fernandez I."/>
            <person name="Pacheco R."/>
            <person name="Padilla G."/>
            <person name="Ferreira P."/>
            <person name="Barriuso J."/>
            <person name="Kellner H."/>
            <person name="Castanera R."/>
            <person name="Alfaro M."/>
            <person name="Ramirez L."/>
            <person name="Pisabarro A.G."/>
            <person name="Kuo A."/>
            <person name="Tritt A."/>
            <person name="Lipzen A."/>
            <person name="He G."/>
            <person name="Yan M."/>
            <person name="Ng V."/>
            <person name="Cullen D."/>
            <person name="Martin F."/>
            <person name="Rosso M.-N."/>
            <person name="Henrissat B."/>
            <person name="Hibbett D."/>
            <person name="Martinez A.T."/>
            <person name="Grigoriev I.V."/>
        </authorList>
    </citation>
    <scope>NUCLEOTIDE SEQUENCE</scope>
    <source>
        <strain evidence="1">CIRM-BRFM 674</strain>
    </source>
</reference>
<dbReference type="OrthoDB" id="3041576at2759"/>
<evidence type="ECO:0008006" key="3">
    <source>
        <dbReference type="Google" id="ProtNLM"/>
    </source>
</evidence>
<organism evidence="1 2">
    <name type="scientific">Pholiota conissans</name>
    <dbReference type="NCBI Taxonomy" id="109636"/>
    <lineage>
        <taxon>Eukaryota</taxon>
        <taxon>Fungi</taxon>
        <taxon>Dikarya</taxon>
        <taxon>Basidiomycota</taxon>
        <taxon>Agaricomycotina</taxon>
        <taxon>Agaricomycetes</taxon>
        <taxon>Agaricomycetidae</taxon>
        <taxon>Agaricales</taxon>
        <taxon>Agaricineae</taxon>
        <taxon>Strophariaceae</taxon>
        <taxon>Pholiota</taxon>
    </lineage>
</organism>
<sequence>MGPLLSLRERKTFTIIIDTLDECIDHMDASTLIRVSANIISKFRNAPVIFLFASRPMAHIESEFNIKEVANLSKIISLEETEASDDINQYVTDNLAKIKRDHLLRDHLPSEWPATWEVKKIVMKSSGIFSVASEAIKFISLATAHPITQLEIIVNGSKCPLENPFAGLDDQYSKIFSQIPKGLLERVLDVLAYILITNESRIKPIEAIFMLKPGGLATTFAHLAAVIRCRSKNDEKLKFVHTLLPEFLLNPNRAKEYHIDLKEYCTKLLCVFLKMKPKDQFSPNALQECWRLQAIKFLLLSEKTKSSKELRCALMQFDIATERSEIDHDRENAEICTVILRRLDKMDFNDRGRTYRHIVDQFAKGYAIHWSSLADDVKEELRKSQKLVSRIRKRIPQEEYL</sequence>
<keyword evidence="2" id="KW-1185">Reference proteome</keyword>
<proteinExistence type="predicted"/>
<evidence type="ECO:0000313" key="2">
    <source>
        <dbReference type="Proteomes" id="UP000807469"/>
    </source>
</evidence>
<gene>
    <name evidence="1" type="ORF">BDN70DRAFT_933530</name>
</gene>
<dbReference type="AlphaFoldDB" id="A0A9P6CTA7"/>
<accession>A0A9P6CTA7</accession>
<comment type="caution">
    <text evidence="1">The sequence shown here is derived from an EMBL/GenBank/DDBJ whole genome shotgun (WGS) entry which is preliminary data.</text>
</comment>
<dbReference type="Proteomes" id="UP000807469">
    <property type="component" value="Unassembled WGS sequence"/>
</dbReference>
<name>A0A9P6CTA7_9AGAR</name>
<dbReference type="EMBL" id="MU155239">
    <property type="protein sequence ID" value="KAF9478222.1"/>
    <property type="molecule type" value="Genomic_DNA"/>
</dbReference>
<dbReference type="PANTHER" id="PTHR10039">
    <property type="entry name" value="AMELOGENIN"/>
    <property type="match status" value="1"/>
</dbReference>
<evidence type="ECO:0000313" key="1">
    <source>
        <dbReference type="EMBL" id="KAF9478222.1"/>
    </source>
</evidence>